<keyword evidence="3" id="KW-1185">Reference proteome</keyword>
<comment type="caution">
    <text evidence="2">The sequence shown here is derived from an EMBL/GenBank/DDBJ whole genome shotgun (WGS) entry which is preliminary data.</text>
</comment>
<evidence type="ECO:0000256" key="1">
    <source>
        <dbReference type="SAM" id="MobiDB-lite"/>
    </source>
</evidence>
<reference evidence="2 3" key="1">
    <citation type="submission" date="2013-09" db="EMBL/GenBank/DDBJ databases">
        <title>Corchorus capsularis genome sequencing.</title>
        <authorList>
            <person name="Alam M."/>
            <person name="Haque M.S."/>
            <person name="Islam M.S."/>
            <person name="Emdad E.M."/>
            <person name="Islam M.M."/>
            <person name="Ahmed B."/>
            <person name="Halim A."/>
            <person name="Hossen Q.M.M."/>
            <person name="Hossain M.Z."/>
            <person name="Ahmed R."/>
            <person name="Khan M.M."/>
            <person name="Islam R."/>
            <person name="Rashid M.M."/>
            <person name="Khan S.A."/>
            <person name="Rahman M.S."/>
            <person name="Alam M."/>
        </authorList>
    </citation>
    <scope>NUCLEOTIDE SEQUENCE [LARGE SCALE GENOMIC DNA]</scope>
    <source>
        <strain evidence="3">cv. CVL-1</strain>
        <tissue evidence="2">Whole seedling</tissue>
    </source>
</reference>
<dbReference type="Gramene" id="OMO85817">
    <property type="protein sequence ID" value="OMO85817"/>
    <property type="gene ID" value="CCACVL1_09988"/>
</dbReference>
<feature type="compositionally biased region" description="Acidic residues" evidence="1">
    <location>
        <begin position="32"/>
        <end position="41"/>
    </location>
</feature>
<gene>
    <name evidence="2" type="ORF">CCACVL1_09988</name>
</gene>
<organism evidence="2 3">
    <name type="scientific">Corchorus capsularis</name>
    <name type="common">Jute</name>
    <dbReference type="NCBI Taxonomy" id="210143"/>
    <lineage>
        <taxon>Eukaryota</taxon>
        <taxon>Viridiplantae</taxon>
        <taxon>Streptophyta</taxon>
        <taxon>Embryophyta</taxon>
        <taxon>Tracheophyta</taxon>
        <taxon>Spermatophyta</taxon>
        <taxon>Magnoliopsida</taxon>
        <taxon>eudicotyledons</taxon>
        <taxon>Gunneridae</taxon>
        <taxon>Pentapetalae</taxon>
        <taxon>rosids</taxon>
        <taxon>malvids</taxon>
        <taxon>Malvales</taxon>
        <taxon>Malvaceae</taxon>
        <taxon>Grewioideae</taxon>
        <taxon>Apeibeae</taxon>
        <taxon>Corchorus</taxon>
    </lineage>
</organism>
<feature type="region of interest" description="Disordered" evidence="1">
    <location>
        <begin position="1"/>
        <end position="41"/>
    </location>
</feature>
<evidence type="ECO:0000313" key="2">
    <source>
        <dbReference type="EMBL" id="OMO85817.1"/>
    </source>
</evidence>
<accession>A0A1R3ITB8</accession>
<dbReference type="EMBL" id="AWWV01009552">
    <property type="protein sequence ID" value="OMO85817.1"/>
    <property type="molecule type" value="Genomic_DNA"/>
</dbReference>
<evidence type="ECO:0000313" key="3">
    <source>
        <dbReference type="Proteomes" id="UP000188268"/>
    </source>
</evidence>
<dbReference type="Proteomes" id="UP000188268">
    <property type="component" value="Unassembled WGS sequence"/>
</dbReference>
<dbReference type="AlphaFoldDB" id="A0A1R3ITB8"/>
<feature type="compositionally biased region" description="Low complexity" evidence="1">
    <location>
        <begin position="1"/>
        <end position="17"/>
    </location>
</feature>
<protein>
    <submittedName>
        <fullName evidence="2">Uncharacterized protein</fullName>
    </submittedName>
</protein>
<sequence>MGSKVQTVEEPVQQPPQAKCWSRKESHSTALEMEESDDVDGDCAMASASAVMHMS</sequence>
<name>A0A1R3ITB8_COCAP</name>
<proteinExistence type="predicted"/>